<dbReference type="Proteomes" id="UP000281553">
    <property type="component" value="Unassembled WGS sequence"/>
</dbReference>
<organism evidence="1 2">
    <name type="scientific">Dibothriocephalus latus</name>
    <name type="common">Fish tapeworm</name>
    <name type="synonym">Diphyllobothrium latum</name>
    <dbReference type="NCBI Taxonomy" id="60516"/>
    <lineage>
        <taxon>Eukaryota</taxon>
        <taxon>Metazoa</taxon>
        <taxon>Spiralia</taxon>
        <taxon>Lophotrochozoa</taxon>
        <taxon>Platyhelminthes</taxon>
        <taxon>Cestoda</taxon>
        <taxon>Eucestoda</taxon>
        <taxon>Diphyllobothriidea</taxon>
        <taxon>Diphyllobothriidae</taxon>
        <taxon>Dibothriocephalus</taxon>
    </lineage>
</organism>
<evidence type="ECO:0000313" key="1">
    <source>
        <dbReference type="EMBL" id="VDN10239.1"/>
    </source>
</evidence>
<proteinExistence type="predicted"/>
<evidence type="ECO:0000313" key="2">
    <source>
        <dbReference type="Proteomes" id="UP000281553"/>
    </source>
</evidence>
<keyword evidence="2" id="KW-1185">Reference proteome</keyword>
<reference evidence="1 2" key="1">
    <citation type="submission" date="2018-11" db="EMBL/GenBank/DDBJ databases">
        <authorList>
            <consortium name="Pathogen Informatics"/>
        </authorList>
    </citation>
    <scope>NUCLEOTIDE SEQUENCE [LARGE SCALE GENOMIC DNA]</scope>
</reference>
<name>A0A3P7NLQ8_DIBLA</name>
<dbReference type="EMBL" id="UYRU01048733">
    <property type="protein sequence ID" value="VDN10239.1"/>
    <property type="molecule type" value="Genomic_DNA"/>
</dbReference>
<dbReference type="AlphaFoldDB" id="A0A3P7NLQ8"/>
<accession>A0A3P7NLQ8</accession>
<sequence length="247" mass="27768">MFQGAIATWLINRVQMLEQVCQHQSDCEPGKTQCPFQWPSTAISWIRGLLTAVPKVTLDSVQSKADDHYFPLLTPSEEVRNYCSGLCSRTFGVDPFAELRSLLCDLEHIKSLLAMYQFRLPLSDCRKWSPKNIVFKMLDVTLSSGAGTNIPPRIEAYIKNNKLNADQVYAEYCLELLENLKMDLDEGAFSAFATISNSSKTSKREGAMVHKTVASSQVMHKVIRACVIASSIRSPVYRCKVYITLMV</sequence>
<protein>
    <submittedName>
        <fullName evidence="1">Uncharacterized protein</fullName>
    </submittedName>
</protein>
<gene>
    <name evidence="1" type="ORF">DILT_LOCUS6070</name>
</gene>